<accession>B3ENC0</accession>
<proteinExistence type="predicted"/>
<dbReference type="EMBL" id="CP001101">
    <property type="protein sequence ID" value="ACE03650.1"/>
    <property type="molecule type" value="Genomic_DNA"/>
</dbReference>
<dbReference type="AlphaFoldDB" id="B3ENC0"/>
<dbReference type="HOGENOM" id="CLU_1861630_0_0_10"/>
<gene>
    <name evidence="1" type="ordered locus">Cphamn1_0692</name>
</gene>
<dbReference type="KEGG" id="cpb:Cphamn1_0692"/>
<protein>
    <submittedName>
        <fullName evidence="1">Uncharacterized protein</fullName>
    </submittedName>
</protein>
<evidence type="ECO:0000313" key="1">
    <source>
        <dbReference type="EMBL" id="ACE03650.1"/>
    </source>
</evidence>
<name>B3ENC0_CHLPB</name>
<organism evidence="1">
    <name type="scientific">Chlorobium phaeobacteroides (strain BS1)</name>
    <dbReference type="NCBI Taxonomy" id="331678"/>
    <lineage>
        <taxon>Bacteria</taxon>
        <taxon>Pseudomonadati</taxon>
        <taxon>Chlorobiota</taxon>
        <taxon>Chlorobiia</taxon>
        <taxon>Chlorobiales</taxon>
        <taxon>Chlorobiaceae</taxon>
        <taxon>Chlorobium/Pelodictyon group</taxon>
        <taxon>Chlorobium</taxon>
    </lineage>
</organism>
<sequence length="137" mass="15566">MTKEKIEKSEELSNQTDYGEVAQRFRQIIKEKFGTQRALAKAIDVKDGSYLTPYVTGRSMIGGILRKKLEAVGIDVDYILTGRREEIPPAEQEEVGKEELYDQCTSKILEIQSRLMELNNAVLEVNQMVGRLKKSAK</sequence>
<reference evidence="1" key="1">
    <citation type="submission" date="2008-06" db="EMBL/GenBank/DDBJ databases">
        <title>Complete sequence of Chlorobium phaeobacteroides BS1.</title>
        <authorList>
            <consortium name="US DOE Joint Genome Institute"/>
            <person name="Lucas S."/>
            <person name="Copeland A."/>
            <person name="Lapidus A."/>
            <person name="Glavina del Rio T."/>
            <person name="Dalin E."/>
            <person name="Tice H."/>
            <person name="Bruce D."/>
            <person name="Goodwin L."/>
            <person name="Pitluck S."/>
            <person name="Schmutz J."/>
            <person name="Larimer F."/>
            <person name="Land M."/>
            <person name="Hauser L."/>
            <person name="Kyrpides N."/>
            <person name="Ovchinnikova G."/>
            <person name="Li T."/>
            <person name="Liu Z."/>
            <person name="Zhao F."/>
            <person name="Overmann J."/>
            <person name="Bryant D.A."/>
            <person name="Richardson P."/>
        </authorList>
    </citation>
    <scope>NUCLEOTIDE SEQUENCE [LARGE SCALE GENOMIC DNA]</scope>
    <source>
        <strain evidence="1">BS1</strain>
    </source>
</reference>